<accession>A0A8H3IJ69</accession>
<feature type="compositionally biased region" description="Basic and acidic residues" evidence="2">
    <location>
        <begin position="1102"/>
        <end position="1137"/>
    </location>
</feature>
<feature type="region of interest" description="Disordered" evidence="2">
    <location>
        <begin position="591"/>
        <end position="652"/>
    </location>
</feature>
<evidence type="ECO:0000313" key="4">
    <source>
        <dbReference type="Proteomes" id="UP000664534"/>
    </source>
</evidence>
<comment type="caution">
    <text evidence="3">The sequence shown here is derived from an EMBL/GenBank/DDBJ whole genome shotgun (WGS) entry which is preliminary data.</text>
</comment>
<gene>
    <name evidence="3" type="ORF">IMSHALPRED_003610</name>
</gene>
<protein>
    <submittedName>
        <fullName evidence="3">Uncharacterized protein</fullName>
    </submittedName>
</protein>
<feature type="compositionally biased region" description="Basic and acidic residues" evidence="2">
    <location>
        <begin position="1355"/>
        <end position="1368"/>
    </location>
</feature>
<feature type="compositionally biased region" description="Basic and acidic residues" evidence="2">
    <location>
        <begin position="591"/>
        <end position="604"/>
    </location>
</feature>
<dbReference type="OrthoDB" id="5865767at2759"/>
<feature type="compositionally biased region" description="Polar residues" evidence="2">
    <location>
        <begin position="1067"/>
        <end position="1101"/>
    </location>
</feature>
<organism evidence="3 4">
    <name type="scientific">Imshaugia aleurites</name>
    <dbReference type="NCBI Taxonomy" id="172621"/>
    <lineage>
        <taxon>Eukaryota</taxon>
        <taxon>Fungi</taxon>
        <taxon>Dikarya</taxon>
        <taxon>Ascomycota</taxon>
        <taxon>Pezizomycotina</taxon>
        <taxon>Lecanoromycetes</taxon>
        <taxon>OSLEUM clade</taxon>
        <taxon>Lecanoromycetidae</taxon>
        <taxon>Lecanorales</taxon>
        <taxon>Lecanorineae</taxon>
        <taxon>Parmeliaceae</taxon>
        <taxon>Imshaugia</taxon>
    </lineage>
</organism>
<sequence length="1379" mass="155199">MNSGRGSTPVGEAAAEKSTANTFSPEGSDSGYASIENTTDGFNHSQDFADGVAVPSRTFFERKVTKLKLFDQEIPQLIQHRFHDLHELFERPLCDYLIKAKVNPNPISIKLKVLGENEAIAKPWIVVLCNKTASKKIRHFFNQQHIKAQYQPSDSDSLLPSFEVFVCKRPPRPMAGTEIYGDSNERATVCGRIIKVGEDHHFRFATLGGVIKVVKPTGNVMLYGMTAGHVLAQQPLGQESFDSFDICDDEDEEDEGFYSGEEEYELDDSFEGDEEVQDLATTGGRSRTDSQSTQLGRLWPRIGYASATSNEGTRMGHDLDWALIEFDRPADYRPNILVYSDREDQAARNRPLMENGKFTEDGSSRSVFLLSGTGGVKSGMLSTSLSFLMMGSAKAFTKTYTLVLPHGSVLNAGDCGSWVVDPSTCEVYGHVVASDAMGDTYVVPLSATFRDMEEKLEAAVSLPTEADIKTWLAQHAKAAAEEVTFPARSKKKKVAFNDCKPDRAEIPKDVTKLTGKSSSQASASSPLSDTKRSTAIVDYCNSCDARFEGTSQHVRSNLLRHLQTCPRHKKGAANGLEESLSQDAKDILDVRSKESSRKYSKDVQQKATDSASTQQTGPVPWSIRSMYSSFKKRSSNDSQQKDADNGKSIGNLHDNKAAGIAFSKKPAAAALKPSIAHDRRNTTKTSDPNKDLASPPISKGLPAPSSAPAARMRKDLEPDPQTTPAIPDHRLSLPINNPLSPRLRQSVGFVATPPPRPTPPLDHGHESFFRSNLGPRQPIQNSSPGQVSYEGYTFTKFDSKRRALDEKWAVARMTPMPVSQEDLKDQIRRNRKKHKSATDEYNDDKMKGFKRKQVDNLIRERTKIDGDYGYEYVLASIKLDSRKSKKNITETVSMQVILKRQRIAGVPLEPSTGPSLDFHAKMPSQVMDLISGDEPRWVRDYGGGSHDVVGREGADVSFAGHPGAGAFPMPPAHSQSFGHGVQRVDNRLPLFDVIPRPPSFHVPLDNVNSPGHGIIQSPIYHSVPLVQQEIHNTQGQIEITDNTKQKKKKKPKIIHVKHETRKKRDYLSNSPSLSDLSIELNSDNSWTKTDATPDTVISGQSREYRKEKKSDKASKERSYDKDSVERMPYAHETERPAYRHHRREEHRHSSLSPARRPSDVSSSWIDSRRDLDLGVERGYGRVIPPQYSYRPRYRYHGDHEVEPAMSFHTPRFSRPRQSSASPERLPHRRTSSYDRDRLLAHDSRAFVPRLHCPSNVYREPTRDSSRAVDVIDHRAELPREHERWEREGLRIERDEAEARARSVREMEMEMEMERERRGRKERDAGMVREIAMGRDARRKSMTEMERRGSVIIERRGSRRGTTYDDRYMPRHRRDPGYYY</sequence>
<evidence type="ECO:0000256" key="1">
    <source>
        <dbReference type="SAM" id="Coils"/>
    </source>
</evidence>
<keyword evidence="4" id="KW-1185">Reference proteome</keyword>
<name>A0A8H3IJ69_9LECA</name>
<feature type="region of interest" description="Disordered" evidence="2">
    <location>
        <begin position="670"/>
        <end position="740"/>
    </location>
</feature>
<feature type="coiled-coil region" evidence="1">
    <location>
        <begin position="1279"/>
        <end position="1323"/>
    </location>
</feature>
<evidence type="ECO:0000313" key="3">
    <source>
        <dbReference type="EMBL" id="CAF9917525.1"/>
    </source>
</evidence>
<dbReference type="Proteomes" id="UP000664534">
    <property type="component" value="Unassembled WGS sequence"/>
</dbReference>
<feature type="compositionally biased region" description="Polar residues" evidence="2">
    <location>
        <begin position="605"/>
        <end position="617"/>
    </location>
</feature>
<proteinExistence type="predicted"/>
<feature type="region of interest" description="Disordered" evidence="2">
    <location>
        <begin position="1"/>
        <end position="36"/>
    </location>
</feature>
<feature type="region of interest" description="Disordered" evidence="2">
    <location>
        <begin position="1042"/>
        <end position="1163"/>
    </location>
</feature>
<feature type="compositionally biased region" description="Polar residues" evidence="2">
    <location>
        <begin position="18"/>
        <end position="27"/>
    </location>
</feature>
<evidence type="ECO:0000256" key="2">
    <source>
        <dbReference type="SAM" id="MobiDB-lite"/>
    </source>
</evidence>
<feature type="region of interest" description="Disordered" evidence="2">
    <location>
        <begin position="507"/>
        <end position="528"/>
    </location>
</feature>
<feature type="region of interest" description="Disordered" evidence="2">
    <location>
        <begin position="1207"/>
        <end position="1230"/>
    </location>
</feature>
<feature type="region of interest" description="Disordered" evidence="2">
    <location>
        <begin position="1355"/>
        <end position="1379"/>
    </location>
</feature>
<reference evidence="3" key="1">
    <citation type="submission" date="2021-03" db="EMBL/GenBank/DDBJ databases">
        <authorList>
            <person name="Tagirdzhanova G."/>
        </authorList>
    </citation>
    <scope>NUCLEOTIDE SEQUENCE</scope>
</reference>
<keyword evidence="1" id="KW-0175">Coiled coil</keyword>
<feature type="region of interest" description="Disordered" evidence="2">
    <location>
        <begin position="820"/>
        <end position="842"/>
    </location>
</feature>
<feature type="compositionally biased region" description="Basic residues" evidence="2">
    <location>
        <begin position="1045"/>
        <end position="1064"/>
    </location>
</feature>
<dbReference type="EMBL" id="CAJPDT010000018">
    <property type="protein sequence ID" value="CAF9917525.1"/>
    <property type="molecule type" value="Genomic_DNA"/>
</dbReference>